<evidence type="ECO:0000256" key="5">
    <source>
        <dbReference type="ARBA" id="ARBA00022692"/>
    </source>
</evidence>
<evidence type="ECO:0000256" key="4">
    <source>
        <dbReference type="ARBA" id="ARBA00022475"/>
    </source>
</evidence>
<feature type="transmembrane region" description="Helical" evidence="10">
    <location>
        <begin position="46"/>
        <end position="64"/>
    </location>
</feature>
<feature type="transmembrane region" description="Helical" evidence="10">
    <location>
        <begin position="382"/>
        <end position="407"/>
    </location>
</feature>
<feature type="transmembrane region" description="Helical" evidence="10">
    <location>
        <begin position="293"/>
        <end position="311"/>
    </location>
</feature>
<dbReference type="InterPro" id="IPR051084">
    <property type="entry name" value="H+-coupled_symporters"/>
</dbReference>
<sequence>MLDIQATDNAVPSSRSTTSSPRNRDKFTPEVRKGLLGLGLGNALEWYDWMVFGLLSAFIGPNFFPNTEPLSATLNALAVFAVGFAFRPLGGILLGTLADRIGRRRVMLLSIMLMAGTTLVIAITPSYATIGAWSGIILVACRVLQGISTGIEAPLSTSHAVELAPEGREGYVAGIMSFYVNIGILLASLVSFVCSLAIGGAAMGEWGWRVPFIIGALFGFVVLYLRRSLPETLKEEERAANTAKTVWSGVGKHWLSVLAIIFVVGAAQAYNYAWNVGLPSAARSGFKEDPTAVFALTTVLGVILVAGSWIIGKLADGRSMSRWFLVTRVLAIPSVFLMLLYVQPGIGGFAAVLLGGSIVLVLNMTLYNVVSSSLMPKNIRGTGVALGYGIGVAVFGGTASYLLVWLQSLNLTWVFPVYVAVLSLLSIVFYLAARRSNGIFVGK</sequence>
<accession>A0A0B4DD17</accession>
<feature type="compositionally biased region" description="Low complexity" evidence="9">
    <location>
        <begin position="12"/>
        <end position="21"/>
    </location>
</feature>
<feature type="transmembrane region" description="Helical" evidence="10">
    <location>
        <begin position="206"/>
        <end position="225"/>
    </location>
</feature>
<dbReference type="Pfam" id="PF07690">
    <property type="entry name" value="MFS_1"/>
    <property type="match status" value="1"/>
</dbReference>
<evidence type="ECO:0000256" key="2">
    <source>
        <dbReference type="ARBA" id="ARBA00008240"/>
    </source>
</evidence>
<comment type="similarity">
    <text evidence="2">Belongs to the major facilitator superfamily. Metabolite:H+ Symporter (MHS) family (TC 2.A.1.6) family.</text>
</comment>
<dbReference type="EMBL" id="JWTB01000020">
    <property type="protein sequence ID" value="KIC66637.1"/>
    <property type="molecule type" value="Genomic_DNA"/>
</dbReference>
<proteinExistence type="inferred from homology"/>
<dbReference type="InterPro" id="IPR005829">
    <property type="entry name" value="Sugar_transporter_CS"/>
</dbReference>
<dbReference type="GO" id="GO:0015293">
    <property type="term" value="F:symporter activity"/>
    <property type="evidence" value="ECO:0007669"/>
    <property type="project" value="UniProtKB-KW"/>
</dbReference>
<reference evidence="12 13" key="1">
    <citation type="submission" date="2014-12" db="EMBL/GenBank/DDBJ databases">
        <title>Genome sequencing of Arthrobacter phenanthrenivorans SWC37.</title>
        <authorList>
            <person name="Tan P.W."/>
            <person name="Chan K.-G."/>
        </authorList>
    </citation>
    <scope>NUCLEOTIDE SEQUENCE [LARGE SCALE GENOMIC DNA]</scope>
    <source>
        <strain evidence="12 13">SWC37</strain>
    </source>
</reference>
<evidence type="ECO:0000313" key="12">
    <source>
        <dbReference type="EMBL" id="KIC66637.1"/>
    </source>
</evidence>
<dbReference type="PROSITE" id="PS00216">
    <property type="entry name" value="SUGAR_TRANSPORT_1"/>
    <property type="match status" value="1"/>
</dbReference>
<dbReference type="Gene3D" id="1.20.1250.20">
    <property type="entry name" value="MFS general substrate transporter like domains"/>
    <property type="match status" value="2"/>
</dbReference>
<comment type="caution">
    <text evidence="12">The sequence shown here is derived from an EMBL/GenBank/DDBJ whole genome shotgun (WGS) entry which is preliminary data.</text>
</comment>
<feature type="region of interest" description="Disordered" evidence="9">
    <location>
        <begin position="1"/>
        <end position="26"/>
    </location>
</feature>
<evidence type="ECO:0000256" key="8">
    <source>
        <dbReference type="ARBA" id="ARBA00023136"/>
    </source>
</evidence>
<feature type="transmembrane region" description="Helical" evidence="10">
    <location>
        <begin position="171"/>
        <end position="200"/>
    </location>
</feature>
<name>A0A0B4DD17_PSEPS</name>
<keyword evidence="6" id="KW-0769">Symport</keyword>
<protein>
    <submittedName>
        <fullName evidence="12">Major facilitator transporter</fullName>
    </submittedName>
</protein>
<dbReference type="PANTHER" id="PTHR43528:SF1">
    <property type="entry name" value="ALPHA-KETOGLUTARATE PERMEASE"/>
    <property type="match status" value="1"/>
</dbReference>
<dbReference type="RefSeq" id="WP_043452614.1">
    <property type="nucleotide sequence ID" value="NZ_JWTB01000020.1"/>
</dbReference>
<dbReference type="InterPro" id="IPR011701">
    <property type="entry name" value="MFS"/>
</dbReference>
<keyword evidence="5 10" id="KW-0812">Transmembrane</keyword>
<keyword evidence="3" id="KW-0813">Transport</keyword>
<evidence type="ECO:0000256" key="10">
    <source>
        <dbReference type="SAM" id="Phobius"/>
    </source>
</evidence>
<evidence type="ECO:0000313" key="13">
    <source>
        <dbReference type="Proteomes" id="UP000031196"/>
    </source>
</evidence>
<keyword evidence="4" id="KW-1003">Cell membrane</keyword>
<feature type="compositionally biased region" description="Polar residues" evidence="9">
    <location>
        <begin position="1"/>
        <end position="11"/>
    </location>
</feature>
<evidence type="ECO:0000256" key="9">
    <source>
        <dbReference type="SAM" id="MobiDB-lite"/>
    </source>
</evidence>
<keyword evidence="7 10" id="KW-1133">Transmembrane helix</keyword>
<dbReference type="OrthoDB" id="8953821at2"/>
<organism evidence="12 13">
    <name type="scientific">Pseudarthrobacter phenanthrenivorans</name>
    <name type="common">Arthrobacter phenanthrenivorans</name>
    <dbReference type="NCBI Taxonomy" id="361575"/>
    <lineage>
        <taxon>Bacteria</taxon>
        <taxon>Bacillati</taxon>
        <taxon>Actinomycetota</taxon>
        <taxon>Actinomycetes</taxon>
        <taxon>Micrococcales</taxon>
        <taxon>Micrococcaceae</taxon>
        <taxon>Pseudarthrobacter</taxon>
    </lineage>
</organism>
<feature type="transmembrane region" description="Helical" evidence="10">
    <location>
        <begin position="413"/>
        <end position="433"/>
    </location>
</feature>
<dbReference type="AlphaFoldDB" id="A0A0B4DD17"/>
<dbReference type="InterPro" id="IPR036259">
    <property type="entry name" value="MFS_trans_sf"/>
</dbReference>
<comment type="subcellular location">
    <subcellularLocation>
        <location evidence="1">Cell membrane</location>
        <topology evidence="1">Multi-pass membrane protein</topology>
    </subcellularLocation>
</comment>
<dbReference type="Proteomes" id="UP000031196">
    <property type="component" value="Unassembled WGS sequence"/>
</dbReference>
<gene>
    <name evidence="12" type="ORF">RM50_11355</name>
</gene>
<keyword evidence="8 10" id="KW-0472">Membrane</keyword>
<evidence type="ECO:0000256" key="6">
    <source>
        <dbReference type="ARBA" id="ARBA00022847"/>
    </source>
</evidence>
<feature type="transmembrane region" description="Helical" evidence="10">
    <location>
        <begin position="348"/>
        <end position="370"/>
    </location>
</feature>
<feature type="domain" description="Major facilitator superfamily (MFS) profile" evidence="11">
    <location>
        <begin position="34"/>
        <end position="437"/>
    </location>
</feature>
<dbReference type="InterPro" id="IPR020846">
    <property type="entry name" value="MFS_dom"/>
</dbReference>
<evidence type="ECO:0000256" key="7">
    <source>
        <dbReference type="ARBA" id="ARBA00022989"/>
    </source>
</evidence>
<dbReference type="SUPFAM" id="SSF103473">
    <property type="entry name" value="MFS general substrate transporter"/>
    <property type="match status" value="1"/>
</dbReference>
<feature type="transmembrane region" description="Helical" evidence="10">
    <location>
        <begin position="323"/>
        <end position="342"/>
    </location>
</feature>
<dbReference type="PROSITE" id="PS50850">
    <property type="entry name" value="MFS"/>
    <property type="match status" value="1"/>
</dbReference>
<dbReference type="GO" id="GO:0005886">
    <property type="term" value="C:plasma membrane"/>
    <property type="evidence" value="ECO:0007669"/>
    <property type="project" value="UniProtKB-SubCell"/>
</dbReference>
<evidence type="ECO:0000256" key="3">
    <source>
        <dbReference type="ARBA" id="ARBA00022448"/>
    </source>
</evidence>
<dbReference type="PANTHER" id="PTHR43528">
    <property type="entry name" value="ALPHA-KETOGLUTARATE PERMEASE"/>
    <property type="match status" value="1"/>
</dbReference>
<evidence type="ECO:0000256" key="1">
    <source>
        <dbReference type="ARBA" id="ARBA00004651"/>
    </source>
</evidence>
<feature type="transmembrane region" description="Helical" evidence="10">
    <location>
        <begin position="76"/>
        <end position="94"/>
    </location>
</feature>
<evidence type="ECO:0000259" key="11">
    <source>
        <dbReference type="PROSITE" id="PS50850"/>
    </source>
</evidence>
<feature type="transmembrane region" description="Helical" evidence="10">
    <location>
        <begin position="254"/>
        <end position="273"/>
    </location>
</feature>